<dbReference type="KEGG" id="gac:GACE_1848"/>
<name>A0A0A7GFN7_GEOAI</name>
<dbReference type="Gene3D" id="2.115.10.20">
    <property type="entry name" value="Glycosyl hydrolase domain, family 43"/>
    <property type="match status" value="1"/>
</dbReference>
<accession>A0A0A7GFN7</accession>
<reference evidence="1 2" key="1">
    <citation type="journal article" date="2015" name="Appl. Environ. Microbiol.">
        <title>The Geoglobus acetivorans genome: Fe(III) reduction, acetate utilization, autotrophic growth, and degradation of aromatic compounds in a hyperthermophilic archaeon.</title>
        <authorList>
            <person name="Mardanov A.V."/>
            <person name="Slododkina G.B."/>
            <person name="Slobodkin A.I."/>
            <person name="Beletsky A.V."/>
            <person name="Gavrilov S.N."/>
            <person name="Kublanov I.V."/>
            <person name="Bonch-Osmolovskaya E.A."/>
            <person name="Skryabin K.G."/>
            <person name="Ravin N.V."/>
        </authorList>
    </citation>
    <scope>NUCLEOTIDE SEQUENCE [LARGE SCALE GENOMIC DNA]</scope>
    <source>
        <strain evidence="1 2">SBH6</strain>
    </source>
</reference>
<dbReference type="SUPFAM" id="SSF50939">
    <property type="entry name" value="Sialidases"/>
    <property type="match status" value="1"/>
</dbReference>
<sequence length="391" mass="44819">MSGIASANFTGPIKIGKGRYPTIAQDENGMYWLVFNNESGIYMMNSSDLANWSLPEKLPFSQPDDYDAYLRIYDGKFYIAFTRHKLVNPHSLFGFDYDVYLAIGDGKNWKLVPINTSNSSVDWYPYIYRDPFGKFWLVYSKDYKDGNGSTIVVRYSDDAVNWSREYPAIPPSSLFGSMFYFKDRYWMVYALYTGNYTIPEIMNLHDLYIAYSFDGINWVRAAKLTNTPPPYNFTLYVDAETDGKNIWVSYTSTIEGNEEVYIFGSPDGFNWSEPVRLSRNIEYIRSLENPYNFKCDQKDLLIDEKGKAIVVYQSAIFPNATTLWIVYGKPVTMKGFSKAEYNITLPYRYSSEKNPTSEKENSKKTPLGAILPLIALGSALLTARIAKKKNG</sequence>
<gene>
    <name evidence="1" type="ORF">GACE_1848</name>
</gene>
<dbReference type="InterPro" id="IPR023296">
    <property type="entry name" value="Glyco_hydro_beta-prop_sf"/>
</dbReference>
<dbReference type="Proteomes" id="UP000030624">
    <property type="component" value="Chromosome"/>
</dbReference>
<dbReference type="EMBL" id="CP009552">
    <property type="protein sequence ID" value="AIY90875.1"/>
    <property type="molecule type" value="Genomic_DNA"/>
</dbReference>
<dbReference type="eggNOG" id="ENOG502N55J">
    <property type="taxonomic scope" value="Archaea"/>
</dbReference>
<dbReference type="SUPFAM" id="SSF75005">
    <property type="entry name" value="Arabinanase/levansucrase/invertase"/>
    <property type="match status" value="1"/>
</dbReference>
<organism evidence="1 2">
    <name type="scientific">Geoglobus acetivorans</name>
    <dbReference type="NCBI Taxonomy" id="565033"/>
    <lineage>
        <taxon>Archaea</taxon>
        <taxon>Methanobacteriati</taxon>
        <taxon>Methanobacteriota</taxon>
        <taxon>Archaeoglobi</taxon>
        <taxon>Archaeoglobales</taxon>
        <taxon>Archaeoglobaceae</taxon>
        <taxon>Geoglobus</taxon>
    </lineage>
</organism>
<dbReference type="InterPro" id="IPR036278">
    <property type="entry name" value="Sialidase_sf"/>
</dbReference>
<protein>
    <submittedName>
        <fullName evidence="1">Uncharacterized protein</fullName>
    </submittedName>
</protein>
<dbReference type="HOGENOM" id="CLU_738899_0_0_2"/>
<evidence type="ECO:0000313" key="1">
    <source>
        <dbReference type="EMBL" id="AIY90875.1"/>
    </source>
</evidence>
<proteinExistence type="predicted"/>
<dbReference type="AlphaFoldDB" id="A0A0A7GFN7"/>
<evidence type="ECO:0000313" key="2">
    <source>
        <dbReference type="Proteomes" id="UP000030624"/>
    </source>
</evidence>